<accession>A0A0S4LZJ9</accession>
<dbReference type="Proteomes" id="UP000198651">
    <property type="component" value="Chromosome I"/>
</dbReference>
<dbReference type="GO" id="GO:0022857">
    <property type="term" value="F:transmembrane transporter activity"/>
    <property type="evidence" value="ECO:0007669"/>
    <property type="project" value="InterPro"/>
</dbReference>
<dbReference type="PANTHER" id="PTHR48086">
    <property type="entry name" value="SODIUM/PROLINE SYMPORTER-RELATED"/>
    <property type="match status" value="1"/>
</dbReference>
<feature type="transmembrane region" description="Helical" evidence="8">
    <location>
        <begin position="173"/>
        <end position="195"/>
    </location>
</feature>
<reference evidence="10" key="1">
    <citation type="submission" date="2015-11" db="EMBL/GenBank/DDBJ databases">
        <authorList>
            <person name="Seth-Smith H.M.B."/>
        </authorList>
    </citation>
    <scope>NUCLEOTIDE SEQUENCE [LARGE SCALE GENOMIC DNA]</scope>
    <source>
        <strain evidence="10">2013Ark11</strain>
    </source>
</reference>
<evidence type="ECO:0000256" key="4">
    <source>
        <dbReference type="ARBA" id="ARBA00022692"/>
    </source>
</evidence>
<keyword evidence="6 8" id="KW-0472">Membrane</keyword>
<dbReference type="CDD" id="cd11474">
    <property type="entry name" value="SLC5sbd_CHT"/>
    <property type="match status" value="1"/>
</dbReference>
<dbReference type="STRING" id="1561003.Ark11_0142"/>
<evidence type="ECO:0000256" key="8">
    <source>
        <dbReference type="SAM" id="Phobius"/>
    </source>
</evidence>
<keyword evidence="3" id="KW-0813">Transport</keyword>
<evidence type="ECO:0000256" key="3">
    <source>
        <dbReference type="ARBA" id="ARBA00022448"/>
    </source>
</evidence>
<feature type="transmembrane region" description="Helical" evidence="8">
    <location>
        <begin position="6"/>
        <end position="21"/>
    </location>
</feature>
<organism evidence="9 10">
    <name type="scientific">Candidatus Ichthyocystis hellenicum</name>
    <dbReference type="NCBI Taxonomy" id="1561003"/>
    <lineage>
        <taxon>Bacteria</taxon>
        <taxon>Pseudomonadati</taxon>
        <taxon>Pseudomonadota</taxon>
        <taxon>Betaproteobacteria</taxon>
        <taxon>Burkholderiales</taxon>
        <taxon>Candidatus Ichthyocystis</taxon>
    </lineage>
</organism>
<dbReference type="PANTHER" id="PTHR48086:SF7">
    <property type="entry name" value="SODIUM-SOLUTE SYMPORTER-RELATED"/>
    <property type="match status" value="1"/>
</dbReference>
<dbReference type="AlphaFoldDB" id="A0A0S4LZJ9"/>
<feature type="transmembrane region" description="Helical" evidence="8">
    <location>
        <begin position="386"/>
        <end position="411"/>
    </location>
</feature>
<evidence type="ECO:0000256" key="7">
    <source>
        <dbReference type="RuleBase" id="RU362091"/>
    </source>
</evidence>
<evidence type="ECO:0000256" key="2">
    <source>
        <dbReference type="ARBA" id="ARBA00006434"/>
    </source>
</evidence>
<dbReference type="RefSeq" id="WP_175330364.1">
    <property type="nucleotide sequence ID" value="NZ_FLSL01000087.1"/>
</dbReference>
<dbReference type="Gene3D" id="1.20.1730.10">
    <property type="entry name" value="Sodium/glucose cotransporter"/>
    <property type="match status" value="1"/>
</dbReference>
<dbReference type="GO" id="GO:0005886">
    <property type="term" value="C:plasma membrane"/>
    <property type="evidence" value="ECO:0007669"/>
    <property type="project" value="TreeGrafter"/>
</dbReference>
<keyword evidence="4 8" id="KW-0812">Transmembrane</keyword>
<evidence type="ECO:0000313" key="10">
    <source>
        <dbReference type="Proteomes" id="UP000198651"/>
    </source>
</evidence>
<evidence type="ECO:0000256" key="5">
    <source>
        <dbReference type="ARBA" id="ARBA00022989"/>
    </source>
</evidence>
<keyword evidence="5 8" id="KW-1133">Transmembrane helix</keyword>
<evidence type="ECO:0000256" key="6">
    <source>
        <dbReference type="ARBA" id="ARBA00023136"/>
    </source>
</evidence>
<dbReference type="PROSITE" id="PS50283">
    <property type="entry name" value="NA_SOLUT_SYMP_3"/>
    <property type="match status" value="1"/>
</dbReference>
<dbReference type="InterPro" id="IPR050277">
    <property type="entry name" value="Sodium:Solute_Symporter"/>
</dbReference>
<evidence type="ECO:0000256" key="1">
    <source>
        <dbReference type="ARBA" id="ARBA00004141"/>
    </source>
</evidence>
<feature type="transmembrane region" description="Helical" evidence="8">
    <location>
        <begin position="148"/>
        <end position="166"/>
    </location>
</feature>
<dbReference type="EMBL" id="LN906597">
    <property type="protein sequence ID" value="CUT17001.1"/>
    <property type="molecule type" value="Genomic_DNA"/>
</dbReference>
<proteinExistence type="inferred from homology"/>
<keyword evidence="10" id="KW-1185">Reference proteome</keyword>
<protein>
    <submittedName>
        <fullName evidence="9">Putative sodium:solute symporter family protein</fullName>
    </submittedName>
</protein>
<feature type="transmembrane region" description="Helical" evidence="8">
    <location>
        <begin position="115"/>
        <end position="142"/>
    </location>
</feature>
<dbReference type="InterPro" id="IPR038377">
    <property type="entry name" value="Na/Glc_symporter_sf"/>
</dbReference>
<evidence type="ECO:0000313" key="9">
    <source>
        <dbReference type="EMBL" id="CUT17001.1"/>
    </source>
</evidence>
<feature type="transmembrane region" description="Helical" evidence="8">
    <location>
        <begin position="418"/>
        <end position="436"/>
    </location>
</feature>
<comment type="subcellular location">
    <subcellularLocation>
        <location evidence="1">Membrane</location>
        <topology evidence="1">Multi-pass membrane protein</topology>
    </subcellularLocation>
</comment>
<name>A0A0S4LZJ9_9BURK</name>
<feature type="transmembrane region" description="Helical" evidence="8">
    <location>
        <begin position="360"/>
        <end position="380"/>
    </location>
</feature>
<feature type="transmembrane region" description="Helical" evidence="8">
    <location>
        <begin position="442"/>
        <end position="459"/>
    </location>
</feature>
<sequence length="476" mass="51672">MILLLIFVYICVVMSISIFAARRVKNLSDYMHASGKYNLPTAVATTFASWFGASSMLAAPAVFISRGTSGVIADPYASTACAIFLAISVAKHIFRSKVYTIGDFYRKRYNSTIEAMSSFVIVLSYLGWISGVITCIGLVLDVLSGRKMGIPLANTLAAIMICLYGIRGGMWSLALADCFQFIVIVSGLLFLMGYFSHKVGGFGVLVGHAIEQGRYVFFPDHSISKLLLQFSDFIGLFIGLIPQQDLFQRIAACRDENVAARSFGILSVIYVIMSNVPMLIAFSATLLAPGIISYYTKIDSQLILPEFLLSQTSLVFQAAFFGALFAGLLSGGGTALLAPATTIAKNVFCRIYKNLTDTQVLFISRCCIFFLAASQLFVTLIAKKSIYSIIIDSYSVTSVAAAVPLLAGFFWKKANSQGAFLSISLGFISWVIAKFYFLDLDLPSTLIGVLVAILGMVIGSSMPTVRCFRVLVYDGV</sequence>
<feature type="transmembrane region" description="Helical" evidence="8">
    <location>
        <begin position="76"/>
        <end position="94"/>
    </location>
</feature>
<dbReference type="Pfam" id="PF00474">
    <property type="entry name" value="SSF"/>
    <property type="match status" value="1"/>
</dbReference>
<comment type="similarity">
    <text evidence="2 7">Belongs to the sodium:solute symporter (SSF) (TC 2.A.21) family.</text>
</comment>
<feature type="transmembrane region" description="Helical" evidence="8">
    <location>
        <begin position="315"/>
        <end position="339"/>
    </location>
</feature>
<feature type="transmembrane region" description="Helical" evidence="8">
    <location>
        <begin position="42"/>
        <end position="64"/>
    </location>
</feature>
<dbReference type="InterPro" id="IPR001734">
    <property type="entry name" value="Na/solute_symporter"/>
</dbReference>
<feature type="transmembrane region" description="Helical" evidence="8">
    <location>
        <begin position="223"/>
        <end position="242"/>
    </location>
</feature>
<feature type="transmembrane region" description="Helical" evidence="8">
    <location>
        <begin position="263"/>
        <end position="295"/>
    </location>
</feature>
<gene>
    <name evidence="9" type="ORF">Ark11_0142</name>
</gene>